<feature type="binding site" evidence="9">
    <location>
        <begin position="356"/>
        <end position="357"/>
    </location>
    <ligand>
        <name>ATP</name>
        <dbReference type="ChEBI" id="CHEBI:30616"/>
    </ligand>
</feature>
<feature type="binding site" evidence="9">
    <location>
        <position position="284"/>
    </location>
    <ligand>
        <name>ATP</name>
        <dbReference type="ChEBI" id="CHEBI:30616"/>
    </ligand>
</feature>
<dbReference type="GO" id="GO:0006529">
    <property type="term" value="P:asparagine biosynthetic process"/>
    <property type="evidence" value="ECO:0007669"/>
    <property type="project" value="UniProtKB-KW"/>
</dbReference>
<dbReference type="SUPFAM" id="SSF56235">
    <property type="entry name" value="N-terminal nucleophile aminohydrolases (Ntn hydrolases)"/>
    <property type="match status" value="1"/>
</dbReference>
<dbReference type="Gene3D" id="3.60.20.10">
    <property type="entry name" value="Glutamine Phosphoribosylpyrophosphate, subunit 1, domain 1"/>
    <property type="match status" value="1"/>
</dbReference>
<evidence type="ECO:0000256" key="9">
    <source>
        <dbReference type="PIRSR" id="PIRSR001589-2"/>
    </source>
</evidence>
<keyword evidence="5 9" id="KW-0067">ATP-binding</keyword>
<dbReference type="Pfam" id="PF13537">
    <property type="entry name" value="GATase_7"/>
    <property type="match status" value="1"/>
</dbReference>
<protein>
    <recommendedName>
        <fullName evidence="3">asparagine synthase (glutamine-hydrolyzing)</fullName>
        <ecNumber evidence="3">6.3.5.4</ecNumber>
    </recommendedName>
</protein>
<dbReference type="InterPro" id="IPR017932">
    <property type="entry name" value="GATase_2_dom"/>
</dbReference>
<evidence type="ECO:0000313" key="12">
    <source>
        <dbReference type="EMBL" id="KIX10913.1"/>
    </source>
</evidence>
<gene>
    <name evidence="12" type="ORF">X474_27250</name>
</gene>
<evidence type="ECO:0000256" key="1">
    <source>
        <dbReference type="ARBA" id="ARBA00005187"/>
    </source>
</evidence>
<dbReference type="GO" id="GO:0005829">
    <property type="term" value="C:cytosol"/>
    <property type="evidence" value="ECO:0007669"/>
    <property type="project" value="TreeGrafter"/>
</dbReference>
<dbReference type="PANTHER" id="PTHR43284:SF1">
    <property type="entry name" value="ASPARAGINE SYNTHETASE"/>
    <property type="match status" value="1"/>
</dbReference>
<dbReference type="InterPro" id="IPR029055">
    <property type="entry name" value="Ntn_hydrolases_N"/>
</dbReference>
<comment type="caution">
    <text evidence="12">The sequence shown here is derived from an EMBL/GenBank/DDBJ whole genome shotgun (WGS) entry which is preliminary data.</text>
</comment>
<evidence type="ECO:0000256" key="10">
    <source>
        <dbReference type="PIRSR" id="PIRSR001589-3"/>
    </source>
</evidence>
<dbReference type="Pfam" id="PF00733">
    <property type="entry name" value="Asn_synthase"/>
    <property type="match status" value="1"/>
</dbReference>
<feature type="binding site" evidence="9">
    <location>
        <position position="95"/>
    </location>
    <ligand>
        <name>L-glutamine</name>
        <dbReference type="ChEBI" id="CHEBI:58359"/>
    </ligand>
</feature>
<dbReference type="OrthoDB" id="9763290at2"/>
<dbReference type="Proteomes" id="UP000032233">
    <property type="component" value="Unassembled WGS sequence"/>
</dbReference>
<evidence type="ECO:0000256" key="3">
    <source>
        <dbReference type="ARBA" id="ARBA00012737"/>
    </source>
</evidence>
<dbReference type="InterPro" id="IPR033738">
    <property type="entry name" value="AsnB_N"/>
</dbReference>
<dbReference type="STRING" id="1429043.X474_27250"/>
<dbReference type="RefSeq" id="WP_044352734.1">
    <property type="nucleotide sequence ID" value="NZ_AZAC01000078.1"/>
</dbReference>
<feature type="domain" description="Glutamine amidotransferase type-2" evidence="11">
    <location>
        <begin position="2"/>
        <end position="208"/>
    </location>
</feature>
<dbReference type="Gene3D" id="3.40.50.620">
    <property type="entry name" value="HUPs"/>
    <property type="match status" value="1"/>
</dbReference>
<evidence type="ECO:0000256" key="2">
    <source>
        <dbReference type="ARBA" id="ARBA00005752"/>
    </source>
</evidence>
<keyword evidence="8" id="KW-0028">Amino-acid biosynthesis</keyword>
<evidence type="ECO:0000256" key="7">
    <source>
        <dbReference type="ARBA" id="ARBA00048741"/>
    </source>
</evidence>
<dbReference type="PATRIC" id="fig|1429043.3.peg.5777"/>
<keyword evidence="4 9" id="KW-0547">Nucleotide-binding</keyword>
<dbReference type="PROSITE" id="PS51278">
    <property type="entry name" value="GATASE_TYPE_2"/>
    <property type="match status" value="1"/>
</dbReference>
<dbReference type="InterPro" id="IPR001962">
    <property type="entry name" value="Asn_synthase"/>
</dbReference>
<evidence type="ECO:0000256" key="8">
    <source>
        <dbReference type="PIRSR" id="PIRSR001589-1"/>
    </source>
</evidence>
<evidence type="ECO:0000256" key="4">
    <source>
        <dbReference type="ARBA" id="ARBA00022741"/>
    </source>
</evidence>
<keyword evidence="8" id="KW-0061">Asparagine biosynthesis</keyword>
<comment type="catalytic activity">
    <reaction evidence="7">
        <text>L-aspartate + L-glutamine + ATP + H2O = L-asparagine + L-glutamate + AMP + diphosphate + H(+)</text>
        <dbReference type="Rhea" id="RHEA:12228"/>
        <dbReference type="ChEBI" id="CHEBI:15377"/>
        <dbReference type="ChEBI" id="CHEBI:15378"/>
        <dbReference type="ChEBI" id="CHEBI:29985"/>
        <dbReference type="ChEBI" id="CHEBI:29991"/>
        <dbReference type="ChEBI" id="CHEBI:30616"/>
        <dbReference type="ChEBI" id="CHEBI:33019"/>
        <dbReference type="ChEBI" id="CHEBI:58048"/>
        <dbReference type="ChEBI" id="CHEBI:58359"/>
        <dbReference type="ChEBI" id="CHEBI:456215"/>
        <dbReference type="EC" id="6.3.5.4"/>
    </reaction>
</comment>
<evidence type="ECO:0000256" key="6">
    <source>
        <dbReference type="ARBA" id="ARBA00022962"/>
    </source>
</evidence>
<dbReference type="InterPro" id="IPR006426">
    <property type="entry name" value="Asn_synth_AEB"/>
</dbReference>
<evidence type="ECO:0000313" key="13">
    <source>
        <dbReference type="Proteomes" id="UP000032233"/>
    </source>
</evidence>
<dbReference type="CDD" id="cd01991">
    <property type="entry name" value="Asn_synthase_B_C"/>
    <property type="match status" value="1"/>
</dbReference>
<dbReference type="FunCoup" id="A0A0D2HJT1">
    <property type="interactions" value="505"/>
</dbReference>
<dbReference type="EC" id="6.3.5.4" evidence="3"/>
<name>A0A0D2HJT1_9BACT</name>
<feature type="active site" description="For GATase activity" evidence="8">
    <location>
        <position position="2"/>
    </location>
</feature>
<evidence type="ECO:0000256" key="5">
    <source>
        <dbReference type="ARBA" id="ARBA00022840"/>
    </source>
</evidence>
<reference evidence="12 13" key="1">
    <citation type="submission" date="2013-11" db="EMBL/GenBank/DDBJ databases">
        <title>Metagenomic analysis of a methanogenic consortium involved in long chain n-alkane degradation.</title>
        <authorList>
            <person name="Davidova I.A."/>
            <person name="Callaghan A.V."/>
            <person name="Wawrik B."/>
            <person name="Pruitt S."/>
            <person name="Marks C."/>
            <person name="Duncan K.E."/>
            <person name="Suflita J.M."/>
        </authorList>
    </citation>
    <scope>NUCLEOTIDE SEQUENCE [LARGE SCALE GENOMIC DNA]</scope>
    <source>
        <strain evidence="12 13">SPR</strain>
    </source>
</reference>
<feature type="site" description="Important for beta-aspartyl-AMP intermediate formation" evidence="10">
    <location>
        <position position="358"/>
    </location>
</feature>
<dbReference type="InterPro" id="IPR014729">
    <property type="entry name" value="Rossmann-like_a/b/a_fold"/>
</dbReference>
<dbReference type="PIRSF" id="PIRSF001589">
    <property type="entry name" value="Asn_synthetase_glu-h"/>
    <property type="match status" value="1"/>
</dbReference>
<dbReference type="GO" id="GO:0005524">
    <property type="term" value="F:ATP binding"/>
    <property type="evidence" value="ECO:0007669"/>
    <property type="project" value="UniProtKB-KW"/>
</dbReference>
<dbReference type="SUPFAM" id="SSF52402">
    <property type="entry name" value="Adenine nucleotide alpha hydrolases-like"/>
    <property type="match status" value="1"/>
</dbReference>
<dbReference type="EMBL" id="AZAC01000078">
    <property type="protein sequence ID" value="KIX10913.1"/>
    <property type="molecule type" value="Genomic_DNA"/>
</dbReference>
<keyword evidence="6 8" id="KW-0315">Glutamine amidotransferase</keyword>
<dbReference type="InParanoid" id="A0A0D2HJT1"/>
<keyword evidence="13" id="KW-1185">Reference proteome</keyword>
<sequence length="620" mass="70655">MCGICGFSWEDQDLVREMTHRLKHRGPDMCGDYVDRGVSLGHTRLSIIDLSENGRQPMFNEDKSVVLVTNGEIYNHQDLRSELKGKGHVFYSDSDSESIIHAYEEWGPDCIKRLSGMFCFALLDKKKKRIMLGRDRLGIKPLYYYQKGGDIIFSNEIKAMLAWPGLERRVDLSALYQYLGYEFVPAPRTLFDGVKKLSQGHYALFELENGKLSEHKYWEMEFDPRFSRPEEAVEELRAKLKTAVNRRLMSDVPLGVFLSGGLDSTTVTALMRECGVEHLRTFSIGYPDKSFSELDYAEEMARYYKTDQTVLMIEGLTIEELEKAVYHLDEPMTDLSAIPLMLICRKAKEKVTVVLSGEGGDEIFCGYDRFKASSASRLLDLVPGSARGLHALSRLLPDQPQKKGAVNVLKRFLDGAILPKEGGHLRWQYFLAPGQAESLFNQEVKNQVTFDAFGPIKRIMESCNSDKRLDKEVFGDIKLFMADSVLMKVDKMSMSTSLEVRVPFLDHEVIEFAATLPGSFKLKGMTTKYILRQAIRGLVPDHVVDRGKQGYSLPVKNLLRGQLRPLMEELLRKSPLVTDYMVPQSVEKLMQEHLAGTHNHNHVLWALMNAALWHRRYLEA</sequence>
<accession>A0A0D2HJT1</accession>
<dbReference type="GO" id="GO:0004066">
    <property type="term" value="F:asparagine synthase (glutamine-hydrolyzing) activity"/>
    <property type="evidence" value="ECO:0007669"/>
    <property type="project" value="UniProtKB-EC"/>
</dbReference>
<organism evidence="12 13">
    <name type="scientific">Dethiosulfatarculus sandiegensis</name>
    <dbReference type="NCBI Taxonomy" id="1429043"/>
    <lineage>
        <taxon>Bacteria</taxon>
        <taxon>Pseudomonadati</taxon>
        <taxon>Thermodesulfobacteriota</taxon>
        <taxon>Desulfarculia</taxon>
        <taxon>Desulfarculales</taxon>
        <taxon>Desulfarculaceae</taxon>
        <taxon>Dethiosulfatarculus</taxon>
    </lineage>
</organism>
<evidence type="ECO:0000259" key="11">
    <source>
        <dbReference type="PROSITE" id="PS51278"/>
    </source>
</evidence>
<dbReference type="AlphaFoldDB" id="A0A0D2HJT1"/>
<dbReference type="PANTHER" id="PTHR43284">
    <property type="entry name" value="ASPARAGINE SYNTHETASE (GLUTAMINE-HYDROLYZING)"/>
    <property type="match status" value="1"/>
</dbReference>
<proteinExistence type="inferred from homology"/>
<comment type="similarity">
    <text evidence="2">Belongs to the asparagine synthetase family.</text>
</comment>
<dbReference type="NCBIfam" id="TIGR01536">
    <property type="entry name" value="asn_synth_AEB"/>
    <property type="match status" value="1"/>
</dbReference>
<dbReference type="CDD" id="cd00712">
    <property type="entry name" value="AsnB"/>
    <property type="match status" value="1"/>
</dbReference>
<comment type="pathway">
    <text evidence="1">Amino-acid biosynthesis; L-asparagine biosynthesis; L-asparagine from L-aspartate (L-Gln route): step 1/1.</text>
</comment>
<dbReference type="InterPro" id="IPR051786">
    <property type="entry name" value="ASN_synthetase/amidase"/>
</dbReference>